<evidence type="ECO:0000313" key="1">
    <source>
        <dbReference type="EMBL" id="KKE98659.1"/>
    </source>
</evidence>
<gene>
    <name evidence="1" type="ORF">WN67_28085</name>
</gene>
<dbReference type="Proteomes" id="UP000034150">
    <property type="component" value="Unassembled WGS sequence"/>
</dbReference>
<proteinExistence type="predicted"/>
<keyword evidence="2" id="KW-1185">Reference proteome</keyword>
<dbReference type="EMBL" id="LAUZ02000148">
    <property type="protein sequence ID" value="KKE98659.1"/>
    <property type="molecule type" value="Genomic_DNA"/>
</dbReference>
<name>A0A0M2JP06_9MYCO</name>
<accession>A0A0M2JP06</accession>
<dbReference type="AlphaFoldDB" id="A0A0M2JP06"/>
<reference evidence="1 2" key="1">
    <citation type="journal article" date="2015" name="Genome Announc.">
        <title>Draft Genome Sequence of Mycobacterium obuense Strain UC1, Isolated from Patient Sputum.</title>
        <authorList>
            <person name="Greninger A.L."/>
            <person name="Cunningham G."/>
            <person name="Hsu E.D."/>
            <person name="Yu J.M."/>
            <person name="Chiu C.Y."/>
            <person name="Miller S."/>
        </authorList>
    </citation>
    <scope>NUCLEOTIDE SEQUENCE [LARGE SCALE GENOMIC DNA]</scope>
    <source>
        <strain evidence="1 2">UC1</strain>
    </source>
</reference>
<dbReference type="PATRIC" id="fig|1807.13.peg.6067"/>
<sequence length="97" mass="10673">MTRHLSQDSQTDELMSQVAATAMSSRRSVVVRVNAMGFVRYVTLSNEARQWDSVTLNKRCRAVAAVAHDRWLANHGVSDGTLPTLEAVAAAERALNF</sequence>
<comment type="caution">
    <text evidence="1">The sequence shown here is derived from an EMBL/GenBank/DDBJ whole genome shotgun (WGS) entry which is preliminary data.</text>
</comment>
<evidence type="ECO:0000313" key="2">
    <source>
        <dbReference type="Proteomes" id="UP000034150"/>
    </source>
</evidence>
<dbReference type="OrthoDB" id="4744610at2"/>
<dbReference type="RefSeq" id="WP_046366374.1">
    <property type="nucleotide sequence ID" value="NZ_LAUZ02000148.1"/>
</dbReference>
<organism evidence="1 2">
    <name type="scientific">Mycolicibacterium obuense</name>
    <dbReference type="NCBI Taxonomy" id="1807"/>
    <lineage>
        <taxon>Bacteria</taxon>
        <taxon>Bacillati</taxon>
        <taxon>Actinomycetota</taxon>
        <taxon>Actinomycetes</taxon>
        <taxon>Mycobacteriales</taxon>
        <taxon>Mycobacteriaceae</taxon>
        <taxon>Mycolicibacterium</taxon>
    </lineage>
</organism>
<protein>
    <submittedName>
        <fullName evidence="1">Uncharacterized protein</fullName>
    </submittedName>
</protein>